<dbReference type="GO" id="GO:0005886">
    <property type="term" value="C:plasma membrane"/>
    <property type="evidence" value="ECO:0007669"/>
    <property type="project" value="UniProtKB-SubCell"/>
</dbReference>
<keyword evidence="4 7" id="KW-0812">Transmembrane</keyword>
<feature type="transmembrane region" description="Helical" evidence="7">
    <location>
        <begin position="55"/>
        <end position="74"/>
    </location>
</feature>
<dbReference type="RefSeq" id="WP_015739986.1">
    <property type="nucleotide sequence ID" value="NC_013385.1"/>
</dbReference>
<reference evidence="8 9" key="1">
    <citation type="submission" date="2009-10" db="EMBL/GenBank/DDBJ databases">
        <title>Complete sequence of chromosome of Ammonifex degensii KC4.</title>
        <authorList>
            <consortium name="US DOE Joint Genome Institute"/>
            <person name="Kerfeld C."/>
            <person name="Goodner B."/>
            <person name="Huber H."/>
            <person name="Stetter K."/>
            <person name="Lucas S."/>
            <person name="Copeland A."/>
            <person name="Lapidus A."/>
            <person name="Glavina del Rio T."/>
            <person name="Dalin E."/>
            <person name="Tice H."/>
            <person name="Bruce D."/>
            <person name="Goodwin L."/>
            <person name="Pitluck S."/>
            <person name="Saunders E."/>
            <person name="Brettin T."/>
            <person name="Detter J.C."/>
            <person name="Han C."/>
            <person name="Larimer F."/>
            <person name="Land M."/>
            <person name="Hauser L."/>
            <person name="Kyrpides N."/>
            <person name="Ovchinnikova G."/>
            <person name="Richardson P."/>
        </authorList>
    </citation>
    <scope>NUCLEOTIDE SEQUENCE [LARGE SCALE GENOMIC DNA]</scope>
    <source>
        <strain evidence="9">DSM 10501 / KC4</strain>
    </source>
</reference>
<dbReference type="GO" id="GO:0009306">
    <property type="term" value="P:protein secretion"/>
    <property type="evidence" value="ECO:0007669"/>
    <property type="project" value="InterPro"/>
</dbReference>
<evidence type="ECO:0000256" key="5">
    <source>
        <dbReference type="ARBA" id="ARBA00022989"/>
    </source>
</evidence>
<dbReference type="STRING" id="429009.Adeg_2032"/>
<evidence type="ECO:0000256" key="6">
    <source>
        <dbReference type="ARBA" id="ARBA00023136"/>
    </source>
</evidence>
<gene>
    <name evidence="8" type="ordered locus">Adeg_2032</name>
</gene>
<comment type="subcellular location">
    <subcellularLocation>
        <location evidence="1">Cell membrane</location>
        <topology evidence="1">Multi-pass membrane protein</topology>
    </subcellularLocation>
</comment>
<evidence type="ECO:0000256" key="2">
    <source>
        <dbReference type="ARBA" id="ARBA00006156"/>
    </source>
</evidence>
<evidence type="ECO:0000256" key="1">
    <source>
        <dbReference type="ARBA" id="ARBA00004651"/>
    </source>
</evidence>
<keyword evidence="3" id="KW-1003">Cell membrane</keyword>
<comment type="similarity">
    <text evidence="2">Belongs to the FliQ/MopD/SpaQ family.</text>
</comment>
<keyword evidence="8" id="KW-0282">Flagellum</keyword>
<keyword evidence="5 7" id="KW-1133">Transmembrane helix</keyword>
<dbReference type="Pfam" id="PF01313">
    <property type="entry name" value="Bac_export_3"/>
    <property type="match status" value="1"/>
</dbReference>
<dbReference type="PANTHER" id="PTHR34040:SF2">
    <property type="entry name" value="FLAGELLAR BIOSYNTHETIC PROTEIN FLIQ"/>
    <property type="match status" value="1"/>
</dbReference>
<dbReference type="AlphaFoldDB" id="C9R9Y1"/>
<proteinExistence type="inferred from homology"/>
<evidence type="ECO:0000313" key="8">
    <source>
        <dbReference type="EMBL" id="ACX53110.1"/>
    </source>
</evidence>
<evidence type="ECO:0000256" key="3">
    <source>
        <dbReference type="ARBA" id="ARBA00022475"/>
    </source>
</evidence>
<dbReference type="Proteomes" id="UP000002620">
    <property type="component" value="Chromosome"/>
</dbReference>
<evidence type="ECO:0000256" key="4">
    <source>
        <dbReference type="ARBA" id="ARBA00022692"/>
    </source>
</evidence>
<dbReference type="InterPro" id="IPR002191">
    <property type="entry name" value="Bac_export_3"/>
</dbReference>
<evidence type="ECO:0000313" key="9">
    <source>
        <dbReference type="Proteomes" id="UP000002620"/>
    </source>
</evidence>
<dbReference type="PANTHER" id="PTHR34040">
    <property type="entry name" value="FLAGELLAR BIOSYNTHETIC PROTEIN FLIQ"/>
    <property type="match status" value="1"/>
</dbReference>
<dbReference type="OrthoDB" id="9806440at2"/>
<dbReference type="eggNOG" id="COG1987">
    <property type="taxonomic scope" value="Bacteria"/>
</dbReference>
<name>C9R9Y1_AMMDK</name>
<dbReference type="HOGENOM" id="CLU_164516_2_0_9"/>
<sequence>MSQAMALDLVTKAFFLVLLLAGPALLVSALVGLVVGILQATTQIQDQMISFVPKIVAVFLTLALCFPLFLRLMISFTQEIMARFAGMTGG</sequence>
<dbReference type="PRINTS" id="PR00952">
    <property type="entry name" value="TYPE3IMQPROT"/>
</dbReference>
<accession>C9R9Y1</accession>
<feature type="transmembrane region" description="Helical" evidence="7">
    <location>
        <begin position="12"/>
        <end position="35"/>
    </location>
</feature>
<organism evidence="8 9">
    <name type="scientific">Ammonifex degensii (strain DSM 10501 / KC4)</name>
    <dbReference type="NCBI Taxonomy" id="429009"/>
    <lineage>
        <taxon>Bacteria</taxon>
        <taxon>Bacillati</taxon>
        <taxon>Bacillota</taxon>
        <taxon>Clostridia</taxon>
        <taxon>Thermoanaerobacterales</taxon>
        <taxon>Thermoanaerobacteraceae</taxon>
        <taxon>Ammonifex</taxon>
    </lineage>
</organism>
<dbReference type="KEGG" id="adg:Adeg_2032"/>
<keyword evidence="6 7" id="KW-0472">Membrane</keyword>
<evidence type="ECO:0000256" key="7">
    <source>
        <dbReference type="SAM" id="Phobius"/>
    </source>
</evidence>
<keyword evidence="8" id="KW-0966">Cell projection</keyword>
<protein>
    <submittedName>
        <fullName evidence="8">Flagellar biosynthetic protein FliQ</fullName>
    </submittedName>
</protein>
<dbReference type="EMBL" id="CP001785">
    <property type="protein sequence ID" value="ACX53110.1"/>
    <property type="molecule type" value="Genomic_DNA"/>
</dbReference>
<dbReference type="PIRSF" id="PIRSF004669">
    <property type="entry name" value="FliQ"/>
    <property type="match status" value="1"/>
</dbReference>
<keyword evidence="9" id="KW-1185">Reference proteome</keyword>
<keyword evidence="8" id="KW-0969">Cilium</keyword>